<comment type="catalytic activity">
    <reaction evidence="7 9">
        <text>4 Fe(2+) + O2 + 4 H(+) = 4 Fe(3+) + 2 H2O</text>
        <dbReference type="Rhea" id="RHEA:11148"/>
        <dbReference type="ChEBI" id="CHEBI:15377"/>
        <dbReference type="ChEBI" id="CHEBI:15378"/>
        <dbReference type="ChEBI" id="CHEBI:15379"/>
        <dbReference type="ChEBI" id="CHEBI:29033"/>
        <dbReference type="ChEBI" id="CHEBI:29034"/>
        <dbReference type="EC" id="1.16.3.1"/>
    </reaction>
</comment>
<dbReference type="InterPro" id="IPR012347">
    <property type="entry name" value="Ferritin-like"/>
</dbReference>
<proteinExistence type="inferred from homology"/>
<feature type="binding site" evidence="8">
    <location>
        <position position="105"/>
    </location>
    <ligand>
        <name>Fe cation</name>
        <dbReference type="ChEBI" id="CHEBI:24875"/>
        <label>1</label>
    </ligand>
</feature>
<evidence type="ECO:0000256" key="3">
    <source>
        <dbReference type="ARBA" id="ARBA00022723"/>
    </source>
</evidence>
<evidence type="ECO:0000313" key="12">
    <source>
        <dbReference type="Proteomes" id="UP000784294"/>
    </source>
</evidence>
<evidence type="ECO:0000256" key="8">
    <source>
        <dbReference type="PIRSR" id="PIRSR601519-1"/>
    </source>
</evidence>
<dbReference type="OrthoDB" id="186462at2759"/>
<dbReference type="GO" id="GO:0006879">
    <property type="term" value="P:intracellular iron ion homeostasis"/>
    <property type="evidence" value="ECO:0007669"/>
    <property type="project" value="UniProtKB-KW"/>
</dbReference>
<dbReference type="InterPro" id="IPR009078">
    <property type="entry name" value="Ferritin-like_SF"/>
</dbReference>
<keyword evidence="12" id="KW-1185">Reference proteome</keyword>
<keyword evidence="5 8" id="KW-0408">Iron</keyword>
<dbReference type="EC" id="1.16.3.1" evidence="9"/>
<organism evidence="11 12">
    <name type="scientific">Protopolystoma xenopodis</name>
    <dbReference type="NCBI Taxonomy" id="117903"/>
    <lineage>
        <taxon>Eukaryota</taxon>
        <taxon>Metazoa</taxon>
        <taxon>Spiralia</taxon>
        <taxon>Lophotrochozoa</taxon>
        <taxon>Platyhelminthes</taxon>
        <taxon>Monogenea</taxon>
        <taxon>Polyopisthocotylea</taxon>
        <taxon>Polystomatidea</taxon>
        <taxon>Polystomatidae</taxon>
        <taxon>Protopolystoma</taxon>
    </lineage>
</organism>
<keyword evidence="4 9" id="KW-0560">Oxidoreductase</keyword>
<dbReference type="InterPro" id="IPR009040">
    <property type="entry name" value="Ferritin-like_diiron"/>
</dbReference>
<feature type="binding site" evidence="8">
    <location>
        <position position="63"/>
    </location>
    <ligand>
        <name>Fe cation</name>
        <dbReference type="ChEBI" id="CHEBI:24875"/>
        <label>1</label>
    </ligand>
</feature>
<evidence type="ECO:0000256" key="7">
    <source>
        <dbReference type="ARBA" id="ARBA00047990"/>
    </source>
</evidence>
<dbReference type="GO" id="GO:0006826">
    <property type="term" value="P:iron ion transport"/>
    <property type="evidence" value="ECO:0007669"/>
    <property type="project" value="InterPro"/>
</dbReference>
<dbReference type="Proteomes" id="UP000784294">
    <property type="component" value="Unassembled WGS sequence"/>
</dbReference>
<dbReference type="GO" id="GO:0005737">
    <property type="term" value="C:cytoplasm"/>
    <property type="evidence" value="ECO:0007669"/>
    <property type="project" value="TreeGrafter"/>
</dbReference>
<dbReference type="GO" id="GO:0004322">
    <property type="term" value="F:ferroxidase activity"/>
    <property type="evidence" value="ECO:0007669"/>
    <property type="project" value="UniProtKB-EC"/>
</dbReference>
<dbReference type="Gene3D" id="1.20.1260.10">
    <property type="match status" value="1"/>
</dbReference>
<dbReference type="Pfam" id="PF00210">
    <property type="entry name" value="Ferritin"/>
    <property type="match status" value="1"/>
</dbReference>
<dbReference type="GO" id="GO:0008198">
    <property type="term" value="F:ferrous iron binding"/>
    <property type="evidence" value="ECO:0007669"/>
    <property type="project" value="TreeGrafter"/>
</dbReference>
<evidence type="ECO:0000256" key="4">
    <source>
        <dbReference type="ARBA" id="ARBA00023002"/>
    </source>
</evidence>
<comment type="function">
    <text evidence="6">Stores iron in a soluble, non-toxic, readily available form. Important for iron homeostasis. Has ferroxidase activity. Iron is taken up in the ferrous form and deposited as ferric hydroxides after oxidation.</text>
</comment>
<dbReference type="EMBL" id="CAAALY010133330">
    <property type="protein sequence ID" value="VEL32351.1"/>
    <property type="molecule type" value="Genomic_DNA"/>
</dbReference>
<evidence type="ECO:0000256" key="6">
    <source>
        <dbReference type="ARBA" id="ARBA00025111"/>
    </source>
</evidence>
<keyword evidence="3 8" id="KW-0479">Metal-binding</keyword>
<dbReference type="InterPro" id="IPR001519">
    <property type="entry name" value="Ferritin"/>
</dbReference>
<protein>
    <recommendedName>
        <fullName evidence="9">Ferritin</fullName>
        <ecNumber evidence="9">1.16.3.1</ecNumber>
    </recommendedName>
</protein>
<comment type="similarity">
    <text evidence="1 9">Belongs to the ferritin family.</text>
</comment>
<sequence length="155" mass="17333">MQTSRCRQNFHEASESGINRQINMELAASYAYLSLHAYFSYDDVALPGCAQFFKKCAHEETEHAEKLIRYLAQRGGRLALEDIKAPTVTSTSSVKEAMAIALDMEKSVNEVSANMLPIGQSVQLRSPANRSRSGWLGCEWLCKSTHNLANQPHRN</sequence>
<reference evidence="11" key="1">
    <citation type="submission" date="2018-11" db="EMBL/GenBank/DDBJ databases">
        <authorList>
            <consortium name="Pathogen Informatics"/>
        </authorList>
    </citation>
    <scope>NUCLEOTIDE SEQUENCE</scope>
</reference>
<evidence type="ECO:0000313" key="11">
    <source>
        <dbReference type="EMBL" id="VEL32351.1"/>
    </source>
</evidence>
<feature type="binding site" evidence="8">
    <location>
        <position position="60"/>
    </location>
    <ligand>
        <name>Fe cation</name>
        <dbReference type="ChEBI" id="CHEBI:24875"/>
        <label>1</label>
    </ligand>
</feature>
<comment type="caution">
    <text evidence="11">The sequence shown here is derived from an EMBL/GenBank/DDBJ whole genome shotgun (WGS) entry which is preliminary data.</text>
</comment>
<evidence type="ECO:0000259" key="10">
    <source>
        <dbReference type="PROSITE" id="PS50905"/>
    </source>
</evidence>
<feature type="binding site" evidence="8">
    <location>
        <position position="25"/>
    </location>
    <ligand>
        <name>Fe cation</name>
        <dbReference type="ChEBI" id="CHEBI:24875"/>
        <label>1</label>
    </ligand>
</feature>
<dbReference type="PANTHER" id="PTHR11431">
    <property type="entry name" value="FERRITIN"/>
    <property type="match status" value="1"/>
</dbReference>
<comment type="function">
    <text evidence="9">Stores iron in a soluble, non-toxic, readily available form. Important for iron homeostasis. Iron is taken up in the ferrous form and deposited as ferric hydroxides after oxidation.</text>
</comment>
<keyword evidence="2 9" id="KW-0409">Iron storage</keyword>
<dbReference type="GO" id="GO:0008199">
    <property type="term" value="F:ferric iron binding"/>
    <property type="evidence" value="ECO:0007669"/>
    <property type="project" value="InterPro"/>
</dbReference>
<dbReference type="SUPFAM" id="SSF47240">
    <property type="entry name" value="Ferritin-like"/>
    <property type="match status" value="1"/>
</dbReference>
<feature type="domain" description="Ferritin-like diiron" evidence="10">
    <location>
        <begin position="8"/>
        <end position="155"/>
    </location>
</feature>
<evidence type="ECO:0000256" key="9">
    <source>
        <dbReference type="RuleBase" id="RU361145"/>
    </source>
</evidence>
<gene>
    <name evidence="11" type="ORF">PXEA_LOCUS25791</name>
</gene>
<dbReference type="AlphaFoldDB" id="A0A3S5B3A1"/>
<accession>A0A3S5B3A1</accession>
<dbReference type="CDD" id="cd01056">
    <property type="entry name" value="Euk_Ferritin"/>
    <property type="match status" value="1"/>
</dbReference>
<evidence type="ECO:0000256" key="5">
    <source>
        <dbReference type="ARBA" id="ARBA00023004"/>
    </source>
</evidence>
<dbReference type="InterPro" id="IPR008331">
    <property type="entry name" value="Ferritin_DPS_dom"/>
</dbReference>
<dbReference type="PROSITE" id="PS50905">
    <property type="entry name" value="FERRITIN_LIKE"/>
    <property type="match status" value="1"/>
</dbReference>
<dbReference type="PANTHER" id="PTHR11431:SF75">
    <property type="entry name" value="FERRITIN"/>
    <property type="match status" value="1"/>
</dbReference>
<evidence type="ECO:0000256" key="2">
    <source>
        <dbReference type="ARBA" id="ARBA00022434"/>
    </source>
</evidence>
<evidence type="ECO:0000256" key="1">
    <source>
        <dbReference type="ARBA" id="ARBA00007513"/>
    </source>
</evidence>
<name>A0A3S5B3A1_9PLAT</name>